<dbReference type="EMBL" id="AFNT02000024">
    <property type="protein sequence ID" value="ERJ05875.1"/>
    <property type="molecule type" value="Genomic_DNA"/>
</dbReference>
<dbReference type="Proteomes" id="UP000003861">
    <property type="component" value="Unassembled WGS sequence"/>
</dbReference>
<dbReference type="GeneID" id="23799117"/>
<dbReference type="RefSeq" id="WP_008526709.1">
    <property type="nucleotide sequence ID" value="NC_021921.1"/>
</dbReference>
<keyword evidence="5" id="KW-1185">Reference proteome</keyword>
<dbReference type="OrthoDB" id="350006at2157"/>
<dbReference type="Pfam" id="PF10263">
    <property type="entry name" value="SprT-like"/>
    <property type="match status" value="1"/>
</dbReference>
<dbReference type="STRING" id="1033806.HTIA_2337"/>
<reference evidence="3 4" key="2">
    <citation type="journal article" date="2013" name="PLoS ONE">
        <title>INDIGO - INtegrated Data Warehouse of MIcrobial GenOmes with Examples from the Red Sea Extremophiles.</title>
        <authorList>
            <person name="Alam I."/>
            <person name="Antunes A."/>
            <person name="Kamau A.A."/>
            <person name="Ba Alawi W."/>
            <person name="Kalkatawi M."/>
            <person name="Stingl U."/>
            <person name="Bajic V.B."/>
        </authorList>
    </citation>
    <scope>NUCLEOTIDE SEQUENCE [LARGE SCALE GENOMIC DNA]</scope>
    <source>
        <strain evidence="3 4">SARL4B</strain>
    </source>
</reference>
<dbReference type="Proteomes" id="UP000015381">
    <property type="component" value="Chromosome I"/>
</dbReference>
<evidence type="ECO:0000313" key="2">
    <source>
        <dbReference type="EMBL" id="CCQ34445.1"/>
    </source>
</evidence>
<accession>F7PL64</accession>
<name>F7PL64_9EURY</name>
<dbReference type="InterPro" id="IPR006640">
    <property type="entry name" value="SprT-like_domain"/>
</dbReference>
<dbReference type="eggNOG" id="arCOG08163">
    <property type="taxonomic scope" value="Archaea"/>
</dbReference>
<evidence type="ECO:0000313" key="4">
    <source>
        <dbReference type="Proteomes" id="UP000003861"/>
    </source>
</evidence>
<protein>
    <submittedName>
        <fullName evidence="3">SprT-like domain containing protein</fullName>
    </submittedName>
</protein>
<gene>
    <name evidence="3" type="ORF">HLRTI_002146</name>
    <name evidence="2" type="ORF">HTIA_2337</name>
</gene>
<proteinExistence type="predicted"/>
<feature type="domain" description="SprT-like" evidence="1">
    <location>
        <begin position="43"/>
        <end position="140"/>
    </location>
</feature>
<reference evidence="2 5" key="3">
    <citation type="journal article" date="2014" name="Environ. Microbiol.">
        <title>Halorhabdus tiamatea: proteogenomics and glycosidase activity measurements identify the first cultivated euryarchaeon from a deep-sea anoxic brine lake as potential polysaccharide degrader.</title>
        <authorList>
            <person name="Werner J."/>
            <person name="Ferrer M."/>
            <person name="Michel G."/>
            <person name="Mann A.J."/>
            <person name="Huang S."/>
            <person name="Juarez S."/>
            <person name="Ciordia S."/>
            <person name="Albar J.P."/>
            <person name="Alcaide M."/>
            <person name="La Cono V."/>
            <person name="Yakimov M.M."/>
            <person name="Antunes A."/>
            <person name="Taborda M."/>
            <person name="Da Costa M.S."/>
            <person name="Amann R.I."/>
            <person name="Gloeckner F.O."/>
            <person name="Golyshina O.V."/>
            <person name="Golyshin P.N."/>
            <person name="Teeling H."/>
        </authorList>
    </citation>
    <scope>NUCLEOTIDE SEQUENCE [LARGE SCALE GENOMIC DNA]</scope>
    <source>
        <strain evidence="5">SARL4B</strain>
        <strain evidence="2">Type strain: SARL4B</strain>
    </source>
</reference>
<sequence length="194" mass="22264">MAVEESEVPAFDAIAGHDDLIDWSSAYAREARREWLLDVRLDLVEWEVSTRARRRAAAVKRPEIPEATVGEPVEWERVPDSDGRPLPCTISLSWDAFEAFSRAEWESTLRHELLHVEQFQRDGTTGHGAAFKRRAREVETDVRCRAFATPKWLFRCAACGGEVARRYRDCAFVREYDEYRSDCCGAALVRSQPE</sequence>
<dbReference type="KEGG" id="hti:HTIA_2337"/>
<dbReference type="AlphaFoldDB" id="F7PL64"/>
<dbReference type="HOGENOM" id="CLU_120785_0_0_2"/>
<dbReference type="PATRIC" id="fig|1033806.12.peg.2323"/>
<evidence type="ECO:0000313" key="3">
    <source>
        <dbReference type="EMBL" id="ERJ05875.1"/>
    </source>
</evidence>
<dbReference type="EMBL" id="HF571520">
    <property type="protein sequence ID" value="CCQ34445.1"/>
    <property type="molecule type" value="Genomic_DNA"/>
</dbReference>
<evidence type="ECO:0000313" key="5">
    <source>
        <dbReference type="Proteomes" id="UP000015381"/>
    </source>
</evidence>
<organism evidence="3 4">
    <name type="scientific">Halorhabdus tiamatea SARL4B</name>
    <dbReference type="NCBI Taxonomy" id="1033806"/>
    <lineage>
        <taxon>Archaea</taxon>
        <taxon>Methanobacteriati</taxon>
        <taxon>Methanobacteriota</taxon>
        <taxon>Stenosarchaea group</taxon>
        <taxon>Halobacteria</taxon>
        <taxon>Halobacteriales</taxon>
        <taxon>Haloarculaceae</taxon>
        <taxon>Halorhabdus</taxon>
    </lineage>
</organism>
<dbReference type="GO" id="GO:0006950">
    <property type="term" value="P:response to stress"/>
    <property type="evidence" value="ECO:0007669"/>
    <property type="project" value="UniProtKB-ARBA"/>
</dbReference>
<reference evidence="3 4" key="1">
    <citation type="journal article" date="2011" name="J. Bacteriol.">
        <title>Genome sequence of Halorhabdus tiamatea, the first archaeon isolated from a deep-sea anoxic brine lake.</title>
        <authorList>
            <person name="Antunes A."/>
            <person name="Alam I."/>
            <person name="Bajic V.B."/>
            <person name="Stingl U."/>
        </authorList>
    </citation>
    <scope>NUCLEOTIDE SEQUENCE [LARGE SCALE GENOMIC DNA]</scope>
    <source>
        <strain evidence="3 4">SARL4B</strain>
    </source>
</reference>
<evidence type="ECO:0000259" key="1">
    <source>
        <dbReference type="Pfam" id="PF10263"/>
    </source>
</evidence>